<protein>
    <submittedName>
        <fullName evidence="1">SDR family oxidoreductase</fullName>
    </submittedName>
</protein>
<reference evidence="1 2" key="1">
    <citation type="journal article" date="2019" name="Appl. Environ. Microbiol.">
        <title>Environmental Evidence and Genomic Insight of Iron-oxidizing Bacteria Preference Towards More Corrosion Resistant Stainless Steel at Higher Salinities.</title>
        <authorList>
            <person name="Garrison C.E."/>
            <person name="Price K.A."/>
            <person name="Field E.K."/>
        </authorList>
    </citation>
    <scope>NUCLEOTIDE SEQUENCE [LARGE SCALE GENOMIC DNA]</scope>
    <source>
        <strain evidence="1 2">P3</strain>
    </source>
</reference>
<dbReference type="PRINTS" id="PR00081">
    <property type="entry name" value="GDHRDH"/>
</dbReference>
<dbReference type="InterPro" id="IPR036291">
    <property type="entry name" value="NAD(P)-bd_dom_sf"/>
</dbReference>
<accession>A0A5R9GK14</accession>
<dbReference type="SUPFAM" id="SSF51735">
    <property type="entry name" value="NAD(P)-binding Rossmann-fold domains"/>
    <property type="match status" value="1"/>
</dbReference>
<dbReference type="Proteomes" id="UP000306585">
    <property type="component" value="Unassembled WGS sequence"/>
</dbReference>
<name>A0A5R9GK14_9PROT</name>
<organism evidence="1 2">
    <name type="scientific">Mariprofundus erugo</name>
    <dbReference type="NCBI Taxonomy" id="2528639"/>
    <lineage>
        <taxon>Bacteria</taxon>
        <taxon>Pseudomonadati</taxon>
        <taxon>Pseudomonadota</taxon>
        <taxon>Candidatius Mariprofundia</taxon>
        <taxon>Mariprofundales</taxon>
        <taxon>Mariprofundaceae</taxon>
        <taxon>Mariprofundus</taxon>
    </lineage>
</organism>
<proteinExistence type="predicted"/>
<dbReference type="EMBL" id="VBRY01000007">
    <property type="protein sequence ID" value="TLS66936.1"/>
    <property type="molecule type" value="Genomic_DNA"/>
</dbReference>
<dbReference type="GO" id="GO:0016616">
    <property type="term" value="F:oxidoreductase activity, acting on the CH-OH group of donors, NAD or NADP as acceptor"/>
    <property type="evidence" value="ECO:0007669"/>
    <property type="project" value="TreeGrafter"/>
</dbReference>
<dbReference type="InterPro" id="IPR002347">
    <property type="entry name" value="SDR_fam"/>
</dbReference>
<dbReference type="Pfam" id="PF13561">
    <property type="entry name" value="adh_short_C2"/>
    <property type="match status" value="1"/>
</dbReference>
<sequence length="221" mass="23392">MHVLITGANRGLGLGFVRHYLQAGHQVWACYRSNRGGLDDLACEALHLLRWDIGGDQPPEGALPDHIDLLINNAGIYGDSKGGQSLAGVTSAAMLDVFNIDCIGPLRVVKRLHQRMPKGSVIANISSKMGSSADNSSGGTYAYRAAKAALVIVSKSMAVDLAPAGVHVITLHPGWVKTDMTHQTGLIDITTSVAGMSHVIAHAREYAPGLFVAFDGQVVPY</sequence>
<keyword evidence="2" id="KW-1185">Reference proteome</keyword>
<dbReference type="CDD" id="cd05325">
    <property type="entry name" value="carb_red_sniffer_like_SDR_c"/>
    <property type="match status" value="1"/>
</dbReference>
<evidence type="ECO:0000313" key="1">
    <source>
        <dbReference type="EMBL" id="TLS66936.1"/>
    </source>
</evidence>
<dbReference type="AlphaFoldDB" id="A0A5R9GK14"/>
<dbReference type="InterPro" id="IPR052184">
    <property type="entry name" value="SDR_enzymes"/>
</dbReference>
<dbReference type="RefSeq" id="WP_138239326.1">
    <property type="nucleotide sequence ID" value="NZ_VBRY01000007.1"/>
</dbReference>
<gene>
    <name evidence="1" type="ORF">FEF65_08190</name>
</gene>
<dbReference type="Gene3D" id="3.40.50.720">
    <property type="entry name" value="NAD(P)-binding Rossmann-like Domain"/>
    <property type="match status" value="1"/>
</dbReference>
<evidence type="ECO:0000313" key="2">
    <source>
        <dbReference type="Proteomes" id="UP000306585"/>
    </source>
</evidence>
<dbReference type="PRINTS" id="PR00080">
    <property type="entry name" value="SDRFAMILY"/>
</dbReference>
<comment type="caution">
    <text evidence="1">The sequence shown here is derived from an EMBL/GenBank/DDBJ whole genome shotgun (WGS) entry which is preliminary data.</text>
</comment>
<dbReference type="PANTHER" id="PTHR45458">
    <property type="entry name" value="SHORT-CHAIN DEHYDROGENASE/REDUCTASE SDR"/>
    <property type="match status" value="1"/>
</dbReference>
<dbReference type="PANTHER" id="PTHR45458:SF1">
    <property type="entry name" value="SHORT CHAIN DEHYDROGENASE"/>
    <property type="match status" value="1"/>
</dbReference>